<dbReference type="Proteomes" id="UP000006176">
    <property type="component" value="Chromosome"/>
</dbReference>
<dbReference type="eggNOG" id="COG1196">
    <property type="taxonomic scope" value="Bacteria"/>
</dbReference>
<feature type="coiled-coil region" evidence="1">
    <location>
        <begin position="439"/>
        <end position="531"/>
    </location>
</feature>
<evidence type="ECO:0000313" key="2">
    <source>
        <dbReference type="EMBL" id="AFL68582.1"/>
    </source>
</evidence>
<dbReference type="EMBL" id="CP003333">
    <property type="protein sequence ID" value="AFL68582.1"/>
    <property type="molecule type" value="Genomic_DNA"/>
</dbReference>
<gene>
    <name evidence="2" type="ordered locus">Sulba_1290</name>
</gene>
<reference evidence="2 3" key="1">
    <citation type="submission" date="2012-06" db="EMBL/GenBank/DDBJ databases">
        <title>Complete sequence of Sulfurospirillum barnesii SES-3.</title>
        <authorList>
            <consortium name="US DOE Joint Genome Institute"/>
            <person name="Lucas S."/>
            <person name="Han J."/>
            <person name="Lapidus A."/>
            <person name="Cheng J.-F."/>
            <person name="Goodwin L."/>
            <person name="Pitluck S."/>
            <person name="Peters L."/>
            <person name="Ovchinnikova G."/>
            <person name="Lu M."/>
            <person name="Detter J.C."/>
            <person name="Han C."/>
            <person name="Tapia R."/>
            <person name="Land M."/>
            <person name="Hauser L."/>
            <person name="Kyrpides N."/>
            <person name="Ivanova N."/>
            <person name="Pagani I."/>
            <person name="Stolz J."/>
            <person name="Arkin A."/>
            <person name="Dehal P."/>
            <person name="Oremland R."/>
            <person name="Saltikov C."/>
            <person name="Basu P."/>
            <person name="Hollibaugh J."/>
            <person name="Newman D."/>
            <person name="Stolyar S."/>
            <person name="Hazen T."/>
            <person name="Woyke T."/>
        </authorList>
    </citation>
    <scope>NUCLEOTIDE SEQUENCE [LARGE SCALE GENOMIC DNA]</scope>
    <source>
        <strain evidence="3">ATCC 700032 / DSM 10660 / SES-3</strain>
    </source>
</reference>
<proteinExistence type="predicted"/>
<name>I3XXA8_SULBS</name>
<evidence type="ECO:0000256" key="1">
    <source>
        <dbReference type="SAM" id="Coils"/>
    </source>
</evidence>
<dbReference type="STRING" id="760154.Sulba_1290"/>
<sequence>MEKHKLLGSQFFALLFLMLLVIGGIASYTLGNFGGVSFDELGEKYIPKDDVKFSDLPLETQKRYIDKEATLAQSKEANALELENYVDEFGKAIPENAVNMQDLKRMITRLQKTLLFLHHDYFLMTNEKDELVQKIEMQQKEYEKEKQAWLQQSTQRLNEAEEHHFKNISELTLKLNDLQKENLLLSHKIESESNDLKSEIESQKAKQAQDDAKKHQEIHLAREEERAKFLSYETSIAELNTNLDALKEKLHLQEAEYQTRFENEKKELEIKNQLLESSTKQLQELEAKHTETLRLKEEAIVKENATHEEEVKHLKSELSSAKKHVDALLLESEKDLAKFKHYLDEEKKRYSELSFENQHYKEAMQAKIETLTLTVEKAKEEAAQKEQKLQELTQTITKLQAITQDIDKEVEKRVDEISQTHNKNYRIFNEKMAHFERYKQELLQQLDGQLNEYKATAKENFERIEHQNKELTQKNEALSLEKENYAKELQTVQQQLILLREKHEAMQQADMQKLKETHESLLRLQEQLKAKDESIKTLHVNHKEALKSKENAPRSNEPLNYIAQINCEDMGTGVDALSEKCKTDIKSFLSRYDRSYFFEITPIVDNSGFASLALLKTKKVGIEESEIERISALANIGLGKARAKAGGELVTSYVGEGAKISYALSNIEQAKARGFQIKVYR</sequence>
<dbReference type="AlphaFoldDB" id="I3XXA8"/>
<feature type="coiled-coil region" evidence="1">
    <location>
        <begin position="128"/>
        <end position="409"/>
    </location>
</feature>
<protein>
    <recommendedName>
        <fullName evidence="4">Chromosome segregation ATPase</fullName>
    </recommendedName>
</protein>
<accession>I3XXA8</accession>
<dbReference type="RefSeq" id="WP_014769460.1">
    <property type="nucleotide sequence ID" value="NC_018002.1"/>
</dbReference>
<keyword evidence="1" id="KW-0175">Coiled coil</keyword>
<dbReference type="KEGG" id="sba:Sulba_1290"/>
<organism evidence="2 3">
    <name type="scientific">Sulfurospirillum barnesii (strain ATCC 700032 / DSM 10660 / SES-3)</name>
    <dbReference type="NCBI Taxonomy" id="760154"/>
    <lineage>
        <taxon>Bacteria</taxon>
        <taxon>Pseudomonadati</taxon>
        <taxon>Campylobacterota</taxon>
        <taxon>Epsilonproteobacteria</taxon>
        <taxon>Campylobacterales</taxon>
        <taxon>Sulfurospirillaceae</taxon>
        <taxon>Sulfurospirillum</taxon>
    </lineage>
</organism>
<evidence type="ECO:0008006" key="4">
    <source>
        <dbReference type="Google" id="ProtNLM"/>
    </source>
</evidence>
<dbReference type="OrthoDB" id="5337124at2"/>
<dbReference type="HOGENOM" id="CLU_429429_0_0_7"/>
<keyword evidence="3" id="KW-1185">Reference proteome</keyword>
<evidence type="ECO:0000313" key="3">
    <source>
        <dbReference type="Proteomes" id="UP000006176"/>
    </source>
</evidence>
<dbReference type="PATRIC" id="fig|760154.4.peg.1292"/>